<evidence type="ECO:0000256" key="2">
    <source>
        <dbReference type="ARBA" id="ARBA00005582"/>
    </source>
</evidence>
<reference evidence="7" key="1">
    <citation type="submission" date="2020-10" db="EMBL/GenBank/DDBJ databases">
        <authorList>
            <person name="Gilroy R."/>
        </authorList>
    </citation>
    <scope>NUCLEOTIDE SEQUENCE</scope>
    <source>
        <strain evidence="7">ChiGjej1B1-24693</strain>
    </source>
</reference>
<dbReference type="PANTHER" id="PTHR43046:SF12">
    <property type="entry name" value="GDP-MANNOSE MANNOSYL HYDROLASE"/>
    <property type="match status" value="1"/>
</dbReference>
<dbReference type="CDD" id="cd18876">
    <property type="entry name" value="NUDIX_Hydrolase"/>
    <property type="match status" value="1"/>
</dbReference>
<evidence type="ECO:0000256" key="1">
    <source>
        <dbReference type="ARBA" id="ARBA00001946"/>
    </source>
</evidence>
<sequence length="169" mass="18559">MPDDATAARDAHFTTRLPTKRIAADCLLFTEDGRIVLVKPTYKEPWDLPGGAVERDESPRDAARREVREELGLTVDPGSLLVVDWLRRQGEFTEVLALLFDGGVLTPETLASCAPDHREISEVRSIDPALAAEFLEPETFSRVAAALAVRESGQTVYLEDGSPVAEVDR</sequence>
<keyword evidence="3 5" id="KW-0378">Hydrolase</keyword>
<organism evidence="7 8">
    <name type="scientific">Candidatus Avipropionibacterium avicola</name>
    <dbReference type="NCBI Taxonomy" id="2840701"/>
    <lineage>
        <taxon>Bacteria</taxon>
        <taxon>Bacillati</taxon>
        <taxon>Actinomycetota</taxon>
        <taxon>Actinomycetes</taxon>
        <taxon>Propionibacteriales</taxon>
        <taxon>Propionibacteriaceae</taxon>
        <taxon>Propionibacteriaceae incertae sedis</taxon>
        <taxon>Candidatus Avipropionibacterium</taxon>
    </lineage>
</organism>
<protein>
    <submittedName>
        <fullName evidence="7">NUDIX hydrolase</fullName>
    </submittedName>
</protein>
<dbReference type="InterPro" id="IPR020084">
    <property type="entry name" value="NUDIX_hydrolase_CS"/>
</dbReference>
<dbReference type="InterPro" id="IPR020476">
    <property type="entry name" value="Nudix_hydrolase"/>
</dbReference>
<evidence type="ECO:0000256" key="4">
    <source>
        <dbReference type="ARBA" id="ARBA00022842"/>
    </source>
</evidence>
<dbReference type="Proteomes" id="UP000886842">
    <property type="component" value="Unassembled WGS sequence"/>
</dbReference>
<dbReference type="AlphaFoldDB" id="A0A9D1KML3"/>
<dbReference type="GO" id="GO:0016787">
    <property type="term" value="F:hydrolase activity"/>
    <property type="evidence" value="ECO:0007669"/>
    <property type="project" value="UniProtKB-KW"/>
</dbReference>
<comment type="cofactor">
    <cofactor evidence="1">
        <name>Mg(2+)</name>
        <dbReference type="ChEBI" id="CHEBI:18420"/>
    </cofactor>
</comment>
<dbReference type="Gene3D" id="3.90.79.10">
    <property type="entry name" value="Nucleoside Triphosphate Pyrophosphohydrolase"/>
    <property type="match status" value="1"/>
</dbReference>
<dbReference type="SUPFAM" id="SSF55811">
    <property type="entry name" value="Nudix"/>
    <property type="match status" value="1"/>
</dbReference>
<feature type="domain" description="Nudix hydrolase" evidence="6">
    <location>
        <begin position="19"/>
        <end position="148"/>
    </location>
</feature>
<evidence type="ECO:0000256" key="5">
    <source>
        <dbReference type="RuleBase" id="RU003476"/>
    </source>
</evidence>
<comment type="similarity">
    <text evidence="2 5">Belongs to the Nudix hydrolase family.</text>
</comment>
<dbReference type="PROSITE" id="PS00893">
    <property type="entry name" value="NUDIX_BOX"/>
    <property type="match status" value="1"/>
</dbReference>
<accession>A0A9D1KML3</accession>
<dbReference type="InterPro" id="IPR015797">
    <property type="entry name" value="NUDIX_hydrolase-like_dom_sf"/>
</dbReference>
<evidence type="ECO:0000259" key="6">
    <source>
        <dbReference type="PROSITE" id="PS51462"/>
    </source>
</evidence>
<name>A0A9D1KML3_9ACTN</name>
<dbReference type="InterPro" id="IPR000086">
    <property type="entry name" value="NUDIX_hydrolase_dom"/>
</dbReference>
<proteinExistence type="inferred from homology"/>
<dbReference type="Pfam" id="PF00293">
    <property type="entry name" value="NUDIX"/>
    <property type="match status" value="1"/>
</dbReference>
<reference evidence="7" key="2">
    <citation type="journal article" date="2021" name="PeerJ">
        <title>Extensive microbial diversity within the chicken gut microbiome revealed by metagenomics and culture.</title>
        <authorList>
            <person name="Gilroy R."/>
            <person name="Ravi A."/>
            <person name="Getino M."/>
            <person name="Pursley I."/>
            <person name="Horton D.L."/>
            <person name="Alikhan N.F."/>
            <person name="Baker D."/>
            <person name="Gharbi K."/>
            <person name="Hall N."/>
            <person name="Watson M."/>
            <person name="Adriaenssens E.M."/>
            <person name="Foster-Nyarko E."/>
            <person name="Jarju S."/>
            <person name="Secka A."/>
            <person name="Antonio M."/>
            <person name="Oren A."/>
            <person name="Chaudhuri R.R."/>
            <person name="La Ragione R."/>
            <person name="Hildebrand F."/>
            <person name="Pallen M.J."/>
        </authorList>
    </citation>
    <scope>NUCLEOTIDE SEQUENCE</scope>
    <source>
        <strain evidence="7">ChiGjej1B1-24693</strain>
    </source>
</reference>
<evidence type="ECO:0000256" key="3">
    <source>
        <dbReference type="ARBA" id="ARBA00022801"/>
    </source>
</evidence>
<gene>
    <name evidence="7" type="ORF">IAA98_08380</name>
</gene>
<dbReference type="PRINTS" id="PR00502">
    <property type="entry name" value="NUDIXFAMILY"/>
</dbReference>
<keyword evidence="4" id="KW-0460">Magnesium</keyword>
<dbReference type="PROSITE" id="PS51462">
    <property type="entry name" value="NUDIX"/>
    <property type="match status" value="1"/>
</dbReference>
<comment type="caution">
    <text evidence="7">The sequence shown here is derived from an EMBL/GenBank/DDBJ whole genome shotgun (WGS) entry which is preliminary data.</text>
</comment>
<dbReference type="EMBL" id="DVLP01000248">
    <property type="protein sequence ID" value="HIT75586.1"/>
    <property type="molecule type" value="Genomic_DNA"/>
</dbReference>
<evidence type="ECO:0000313" key="8">
    <source>
        <dbReference type="Proteomes" id="UP000886842"/>
    </source>
</evidence>
<dbReference type="PANTHER" id="PTHR43046">
    <property type="entry name" value="GDP-MANNOSE MANNOSYL HYDROLASE"/>
    <property type="match status" value="1"/>
</dbReference>
<evidence type="ECO:0000313" key="7">
    <source>
        <dbReference type="EMBL" id="HIT75586.1"/>
    </source>
</evidence>